<protein>
    <submittedName>
        <fullName evidence="2">Thioredoxin-like domain-containing protein</fullName>
    </submittedName>
</protein>
<feature type="domain" description="Thioredoxin" evidence="1">
    <location>
        <begin position="336"/>
        <end position="476"/>
    </location>
</feature>
<dbReference type="EMBL" id="JAUJEA010000001">
    <property type="protein sequence ID" value="MDN5200457.1"/>
    <property type="molecule type" value="Genomic_DNA"/>
</dbReference>
<dbReference type="PANTHER" id="PTHR42852:SF13">
    <property type="entry name" value="PROTEIN DIPZ"/>
    <property type="match status" value="1"/>
</dbReference>
<reference evidence="2" key="1">
    <citation type="submission" date="2023-06" db="EMBL/GenBank/DDBJ databases">
        <title>Genomic of Parafulvivirga corallium.</title>
        <authorList>
            <person name="Wang G."/>
        </authorList>
    </citation>
    <scope>NUCLEOTIDE SEQUENCE</scope>
    <source>
        <strain evidence="2">BMA10</strain>
    </source>
</reference>
<sequence>MKSRIVFLTISRLTLLCFVVILNTASLRAQDQYNLKFKIEGLKDTTVYLGYYYGESTYLQDTTRINDRGEFAFTKSTKLTEGMYFLVLNNTKIFDIAIGKDQDFTIETSTSDYIRAMKISGDIDNELFHKSLLFNGERYMKAQPLLAVLNDSTASTNEKNNAQKSFDLLNKEVRNYQKKVIEENPDAIVSKLFIGQNRVEVPNTPNGESDSRFKLNYYKKHFWDNFNLSDEVMIRLPEPFYFRKMEEYLDNLFVQSSDSLTPIIDYLVEKSSHNQETYKYMVWNLTLKYQNPKFMGLDQIFIHIYDKYFETGEMDYWANETLKKNLKERADQLRKSLIGNIAPNMIMLDSKLAPKSMHDIKNKYTVLYFYDPDCSHCKEETPRLNEFYKKTKFDVEVFAVCSDTSMVKMNNYIEENNLTWISVNGPRTYTGAYQESYDANTTPTIFLLDENKRIITKKLEAAKLEDFIRNYEKSQN</sequence>
<proteinExistence type="predicted"/>
<dbReference type="InterPro" id="IPR033395">
    <property type="entry name" value="DUF5106"/>
</dbReference>
<dbReference type="Pfam" id="PF13905">
    <property type="entry name" value="Thioredoxin_8"/>
    <property type="match status" value="1"/>
</dbReference>
<dbReference type="SUPFAM" id="SSF52833">
    <property type="entry name" value="Thioredoxin-like"/>
    <property type="match status" value="1"/>
</dbReference>
<name>A0ABT8KIB5_9BACT</name>
<dbReference type="InterPro" id="IPR025380">
    <property type="entry name" value="DUF4369"/>
</dbReference>
<dbReference type="Proteomes" id="UP001172082">
    <property type="component" value="Unassembled WGS sequence"/>
</dbReference>
<dbReference type="Pfam" id="PF14289">
    <property type="entry name" value="DUF4369"/>
    <property type="match status" value="1"/>
</dbReference>
<dbReference type="PANTHER" id="PTHR42852">
    <property type="entry name" value="THIOL:DISULFIDE INTERCHANGE PROTEIN DSBE"/>
    <property type="match status" value="1"/>
</dbReference>
<gene>
    <name evidence="2" type="ORF">QQ008_03770</name>
</gene>
<dbReference type="PROSITE" id="PS51352">
    <property type="entry name" value="THIOREDOXIN_2"/>
    <property type="match status" value="1"/>
</dbReference>
<dbReference type="InterPro" id="IPR050553">
    <property type="entry name" value="Thioredoxin_ResA/DsbE_sf"/>
</dbReference>
<dbReference type="InterPro" id="IPR036249">
    <property type="entry name" value="Thioredoxin-like_sf"/>
</dbReference>
<dbReference type="InterPro" id="IPR013766">
    <property type="entry name" value="Thioredoxin_domain"/>
</dbReference>
<accession>A0ABT8KIB5</accession>
<evidence type="ECO:0000313" key="3">
    <source>
        <dbReference type="Proteomes" id="UP001172082"/>
    </source>
</evidence>
<dbReference type="InterPro" id="IPR012336">
    <property type="entry name" value="Thioredoxin-like_fold"/>
</dbReference>
<comment type="caution">
    <text evidence="2">The sequence shown here is derived from an EMBL/GenBank/DDBJ whole genome shotgun (WGS) entry which is preliminary data.</text>
</comment>
<dbReference type="RefSeq" id="WP_346750482.1">
    <property type="nucleotide sequence ID" value="NZ_JAUJEA010000001.1"/>
</dbReference>
<organism evidence="2 3">
    <name type="scientific">Splendidivirga corallicola</name>
    <dbReference type="NCBI Taxonomy" id="3051826"/>
    <lineage>
        <taxon>Bacteria</taxon>
        <taxon>Pseudomonadati</taxon>
        <taxon>Bacteroidota</taxon>
        <taxon>Cytophagia</taxon>
        <taxon>Cytophagales</taxon>
        <taxon>Splendidivirgaceae</taxon>
        <taxon>Splendidivirga</taxon>
    </lineage>
</organism>
<evidence type="ECO:0000313" key="2">
    <source>
        <dbReference type="EMBL" id="MDN5200457.1"/>
    </source>
</evidence>
<dbReference type="Gene3D" id="3.40.30.10">
    <property type="entry name" value="Glutaredoxin"/>
    <property type="match status" value="1"/>
</dbReference>
<dbReference type="Pfam" id="PF17127">
    <property type="entry name" value="DUF5106"/>
    <property type="match status" value="1"/>
</dbReference>
<keyword evidence="3" id="KW-1185">Reference proteome</keyword>
<evidence type="ECO:0000259" key="1">
    <source>
        <dbReference type="PROSITE" id="PS51352"/>
    </source>
</evidence>
<dbReference type="CDD" id="cd02966">
    <property type="entry name" value="TlpA_like_family"/>
    <property type="match status" value="1"/>
</dbReference>